<accession>A0A3P3WCB8</accession>
<dbReference type="GO" id="GO:0005829">
    <property type="term" value="C:cytosol"/>
    <property type="evidence" value="ECO:0007669"/>
    <property type="project" value="TreeGrafter"/>
</dbReference>
<gene>
    <name evidence="3" type="ORF">EG240_04430</name>
</gene>
<dbReference type="GO" id="GO:0004049">
    <property type="term" value="F:anthranilate synthase activity"/>
    <property type="evidence" value="ECO:0007669"/>
    <property type="project" value="TreeGrafter"/>
</dbReference>
<dbReference type="Pfam" id="PF00117">
    <property type="entry name" value="GATase"/>
    <property type="match status" value="1"/>
</dbReference>
<protein>
    <submittedName>
        <fullName evidence="3">Aminodeoxychorismate/anthranilate synthase component II</fullName>
    </submittedName>
</protein>
<dbReference type="PRINTS" id="PR00099">
    <property type="entry name" value="CPSGATASE"/>
</dbReference>
<dbReference type="RefSeq" id="WP_125017843.1">
    <property type="nucleotide sequence ID" value="NZ_RQVQ01000007.1"/>
</dbReference>
<dbReference type="PRINTS" id="PR00097">
    <property type="entry name" value="ANTSNTHASEII"/>
</dbReference>
<evidence type="ECO:0000313" key="4">
    <source>
        <dbReference type="Proteomes" id="UP000275719"/>
    </source>
</evidence>
<keyword evidence="1" id="KW-0315">Glutamine amidotransferase</keyword>
<reference evidence="3 4" key="1">
    <citation type="submission" date="2018-11" db="EMBL/GenBank/DDBJ databases">
        <title>Flavobacterium sp. nov., YIM 102701-2 draft genome.</title>
        <authorList>
            <person name="Li G."/>
            <person name="Jiang Y."/>
        </authorList>
    </citation>
    <scope>NUCLEOTIDE SEQUENCE [LARGE SCALE GENOMIC DNA]</scope>
    <source>
        <strain evidence="3 4">YIM 102701-2</strain>
    </source>
</reference>
<dbReference type="PRINTS" id="PR00096">
    <property type="entry name" value="GATASE"/>
</dbReference>
<dbReference type="PROSITE" id="PS51273">
    <property type="entry name" value="GATASE_TYPE_1"/>
    <property type="match status" value="1"/>
</dbReference>
<dbReference type="SUPFAM" id="SSF52317">
    <property type="entry name" value="Class I glutamine amidotransferase-like"/>
    <property type="match status" value="1"/>
</dbReference>
<name>A0A3P3WCB8_9FLAO</name>
<dbReference type="EMBL" id="RQVQ01000007">
    <property type="protein sequence ID" value="RRJ92038.1"/>
    <property type="molecule type" value="Genomic_DNA"/>
</dbReference>
<keyword evidence="4" id="KW-1185">Reference proteome</keyword>
<evidence type="ECO:0000259" key="2">
    <source>
        <dbReference type="Pfam" id="PF00117"/>
    </source>
</evidence>
<dbReference type="InterPro" id="IPR006221">
    <property type="entry name" value="TrpG/PapA_dom"/>
</dbReference>
<dbReference type="CDD" id="cd01743">
    <property type="entry name" value="GATase1_Anthranilate_Synthase"/>
    <property type="match status" value="1"/>
</dbReference>
<dbReference type="OrthoDB" id="9786812at2"/>
<dbReference type="PANTHER" id="PTHR43418:SF4">
    <property type="entry name" value="MULTIFUNCTIONAL TRYPTOPHAN BIOSYNTHESIS PROTEIN"/>
    <property type="match status" value="1"/>
</dbReference>
<proteinExistence type="predicted"/>
<dbReference type="InterPro" id="IPR050472">
    <property type="entry name" value="Anth_synth/Amidotransfase"/>
</dbReference>
<feature type="domain" description="Glutamine amidotransferase" evidence="2">
    <location>
        <begin position="5"/>
        <end position="187"/>
    </location>
</feature>
<dbReference type="InterPro" id="IPR029062">
    <property type="entry name" value="Class_I_gatase-like"/>
</dbReference>
<dbReference type="AlphaFoldDB" id="A0A3P3WCB8"/>
<organism evidence="3 4">
    <name type="scientific">Paenimyroides tangerinum</name>
    <dbReference type="NCBI Taxonomy" id="2488728"/>
    <lineage>
        <taxon>Bacteria</taxon>
        <taxon>Pseudomonadati</taxon>
        <taxon>Bacteroidota</taxon>
        <taxon>Flavobacteriia</taxon>
        <taxon>Flavobacteriales</taxon>
        <taxon>Flavobacteriaceae</taxon>
        <taxon>Paenimyroides</taxon>
    </lineage>
</organism>
<dbReference type="NCBIfam" id="TIGR00566">
    <property type="entry name" value="trpG_papA"/>
    <property type="match status" value="1"/>
</dbReference>
<dbReference type="PANTHER" id="PTHR43418">
    <property type="entry name" value="MULTIFUNCTIONAL TRYPTOPHAN BIOSYNTHESIS PROTEIN-RELATED"/>
    <property type="match status" value="1"/>
</dbReference>
<evidence type="ECO:0000256" key="1">
    <source>
        <dbReference type="ARBA" id="ARBA00022962"/>
    </source>
</evidence>
<dbReference type="Gene3D" id="3.40.50.880">
    <property type="match status" value="1"/>
</dbReference>
<dbReference type="InterPro" id="IPR017926">
    <property type="entry name" value="GATASE"/>
</dbReference>
<sequence>MNKILLIDNFDSFTHNIEHLIIKLGYEVETIRNDDFSIEYVDNFEKIIISPGPGLPNETNQIIDVVQRYYKNKSILGICLGHQAISLAFQGNLKNLSKVYHGVSSEITILDSDEKIFRNLPKNIEVARYHSWAIDENNIGNGLKVTSTSEDGTIMSIKHEVYDIQGIQFHPESILTPHGEQIIKNWLEK</sequence>
<comment type="caution">
    <text evidence="3">The sequence shown here is derived from an EMBL/GenBank/DDBJ whole genome shotgun (WGS) entry which is preliminary data.</text>
</comment>
<dbReference type="FunFam" id="3.40.50.880:FF:000003">
    <property type="entry name" value="Anthranilate synthase component II"/>
    <property type="match status" value="1"/>
</dbReference>
<dbReference type="GO" id="GO:0000162">
    <property type="term" value="P:L-tryptophan biosynthetic process"/>
    <property type="evidence" value="ECO:0007669"/>
    <property type="project" value="TreeGrafter"/>
</dbReference>
<evidence type="ECO:0000313" key="3">
    <source>
        <dbReference type="EMBL" id="RRJ92038.1"/>
    </source>
</evidence>
<dbReference type="Proteomes" id="UP000275719">
    <property type="component" value="Unassembled WGS sequence"/>
</dbReference>